<dbReference type="AlphaFoldDB" id="K6DJL7"/>
<keyword evidence="2" id="KW-1185">Reference proteome</keyword>
<dbReference type="EMBL" id="AJLR01000040">
    <property type="protein sequence ID" value="EKN68318.1"/>
    <property type="molecule type" value="Genomic_DNA"/>
</dbReference>
<dbReference type="RefSeq" id="WP_003330140.1">
    <property type="nucleotide sequence ID" value="NZ_AJLR01000040.1"/>
</dbReference>
<protein>
    <submittedName>
        <fullName evidence="1">Uncharacterized protein</fullName>
    </submittedName>
</protein>
<accession>K6DJL7</accession>
<evidence type="ECO:0000313" key="2">
    <source>
        <dbReference type="Proteomes" id="UP000006315"/>
    </source>
</evidence>
<evidence type="ECO:0000313" key="1">
    <source>
        <dbReference type="EMBL" id="EKN68318.1"/>
    </source>
</evidence>
<proteinExistence type="predicted"/>
<gene>
    <name evidence="1" type="ORF">BAZO_04730</name>
</gene>
<dbReference type="PATRIC" id="fig|1131731.3.peg.985"/>
<dbReference type="STRING" id="1131731.BAZO_04730"/>
<organism evidence="1 2">
    <name type="scientific">Schinkia azotoformans LMG 9581</name>
    <dbReference type="NCBI Taxonomy" id="1131731"/>
    <lineage>
        <taxon>Bacteria</taxon>
        <taxon>Bacillati</taxon>
        <taxon>Bacillota</taxon>
        <taxon>Bacilli</taxon>
        <taxon>Bacillales</taxon>
        <taxon>Bacillaceae</taxon>
        <taxon>Calidifontibacillus/Schinkia group</taxon>
        <taxon>Schinkia</taxon>
    </lineage>
</organism>
<comment type="caution">
    <text evidence="1">The sequence shown here is derived from an EMBL/GenBank/DDBJ whole genome shotgun (WGS) entry which is preliminary data.</text>
</comment>
<name>K6DJL7_SCHAZ</name>
<dbReference type="Proteomes" id="UP000006315">
    <property type="component" value="Unassembled WGS sequence"/>
</dbReference>
<sequence length="81" mass="8641">MAIAINFVSIVINSQNTNAAVAIGENLQSSWNSHQKQNFGTGQAIGNTAEINMIINIVDNDVIDMPVSDNDVVPSNQTQAL</sequence>
<reference evidence="1 2" key="1">
    <citation type="journal article" date="2012" name="Front. Microbiol.">
        <title>Redundancy and modularity in membrane-associated dissimilatory nitrate reduction in Bacillus.</title>
        <authorList>
            <person name="Heylen K."/>
            <person name="Keltjens J."/>
        </authorList>
    </citation>
    <scope>NUCLEOTIDE SEQUENCE [LARGE SCALE GENOMIC DNA]</scope>
    <source>
        <strain evidence="1 2">LMG 9581</strain>
    </source>
</reference>
<dbReference type="GeneID" id="89470965"/>